<evidence type="ECO:0000313" key="4">
    <source>
        <dbReference type="Proteomes" id="UP000600101"/>
    </source>
</evidence>
<feature type="compositionally biased region" description="Gly residues" evidence="1">
    <location>
        <begin position="199"/>
        <end position="211"/>
    </location>
</feature>
<keyword evidence="4" id="KW-1185">Reference proteome</keyword>
<reference evidence="3" key="1">
    <citation type="submission" date="2020-08" db="EMBL/GenBank/DDBJ databases">
        <authorList>
            <person name="Hu Y."/>
            <person name="Nguyen S.V."/>
            <person name="Li F."/>
            <person name="Fanning S."/>
        </authorList>
    </citation>
    <scope>NUCLEOTIDE SEQUENCE</scope>
    <source>
        <strain evidence="3">SYSU D8009</strain>
    </source>
</reference>
<dbReference type="AlphaFoldDB" id="A0A9X0UBG3"/>
<proteinExistence type="predicted"/>
<dbReference type="EMBL" id="JACOMF010000001">
    <property type="protein sequence ID" value="MBC4013947.1"/>
    <property type="molecule type" value="Genomic_DNA"/>
</dbReference>
<comment type="caution">
    <text evidence="3">The sequence shown here is derived from an EMBL/GenBank/DDBJ whole genome shotgun (WGS) entry which is preliminary data.</text>
</comment>
<accession>A0A9X0UBG3</accession>
<evidence type="ECO:0000256" key="1">
    <source>
        <dbReference type="SAM" id="MobiDB-lite"/>
    </source>
</evidence>
<gene>
    <name evidence="3" type="ORF">H7965_01315</name>
</gene>
<organism evidence="3 4">
    <name type="scientific">Siccirubricoccus deserti</name>
    <dbReference type="NCBI Taxonomy" id="2013562"/>
    <lineage>
        <taxon>Bacteria</taxon>
        <taxon>Pseudomonadati</taxon>
        <taxon>Pseudomonadota</taxon>
        <taxon>Alphaproteobacteria</taxon>
        <taxon>Acetobacterales</taxon>
        <taxon>Roseomonadaceae</taxon>
        <taxon>Siccirubricoccus</taxon>
    </lineage>
</organism>
<dbReference type="Proteomes" id="UP000600101">
    <property type="component" value="Unassembled WGS sequence"/>
</dbReference>
<sequence length="292" mass="29271">MRRTHRLTTLASGTALGALLFAGPALSQAASGGGDMSLRQMRQEQQLAASPGLPGQRGAATEADRLTAGPSDPSGWVAQAQEATRRNRPGEAAELLERAETRLLTRVVPPARDAERPMRSPAVERLSAARAALQARDRTAALREMDLALAALASMPRDDMATGSGTSMAPMQGSGTMMMRDHGMGSHSMSRADAIIRVQGGGGEGASGGLSGSSPGSPGVGSMGSTPGPTRGSPQQPAMRPAQPGVATNQEGAPPPGSLTPHPGMTGSGTMMPPATGAGPGGGPSGGTTGTR</sequence>
<feature type="chain" id="PRO_5040799155" evidence="2">
    <location>
        <begin position="30"/>
        <end position="292"/>
    </location>
</feature>
<feature type="compositionally biased region" description="Basic and acidic residues" evidence="1">
    <location>
        <begin position="83"/>
        <end position="92"/>
    </location>
</feature>
<keyword evidence="2" id="KW-0732">Signal</keyword>
<evidence type="ECO:0000313" key="3">
    <source>
        <dbReference type="EMBL" id="MBC4013947.1"/>
    </source>
</evidence>
<protein>
    <submittedName>
        <fullName evidence="3">Uncharacterized protein</fullName>
    </submittedName>
</protein>
<feature type="signal peptide" evidence="2">
    <location>
        <begin position="1"/>
        <end position="29"/>
    </location>
</feature>
<feature type="compositionally biased region" description="Polar residues" evidence="1">
    <location>
        <begin position="163"/>
        <end position="175"/>
    </location>
</feature>
<feature type="region of interest" description="Disordered" evidence="1">
    <location>
        <begin position="158"/>
        <end position="292"/>
    </location>
</feature>
<evidence type="ECO:0000256" key="2">
    <source>
        <dbReference type="SAM" id="SignalP"/>
    </source>
</evidence>
<dbReference type="RefSeq" id="WP_186768707.1">
    <property type="nucleotide sequence ID" value="NZ_JACOMF010000001.1"/>
</dbReference>
<feature type="compositionally biased region" description="Gly residues" evidence="1">
    <location>
        <begin position="278"/>
        <end position="292"/>
    </location>
</feature>
<name>A0A9X0UBG3_9PROT</name>
<feature type="region of interest" description="Disordered" evidence="1">
    <location>
        <begin position="44"/>
        <end position="92"/>
    </location>
</feature>